<accession>A0A5P9JTK3</accession>
<feature type="domain" description="HTH cro/C1-type" evidence="2">
    <location>
        <begin position="8"/>
        <end position="66"/>
    </location>
</feature>
<protein>
    <submittedName>
        <fullName evidence="3">Helix-turn-helix domain-containing protein</fullName>
    </submittedName>
</protein>
<dbReference type="InterPro" id="IPR001387">
    <property type="entry name" value="Cro/C1-type_HTH"/>
</dbReference>
<proteinExistence type="predicted"/>
<dbReference type="SUPFAM" id="SSF47413">
    <property type="entry name" value="lambda repressor-like DNA-binding domains"/>
    <property type="match status" value="1"/>
</dbReference>
<dbReference type="InterPro" id="IPR010982">
    <property type="entry name" value="Lambda_DNA-bd_dom_sf"/>
</dbReference>
<dbReference type="KEGG" id="mico:GDR74_01290"/>
<reference evidence="3 4" key="1">
    <citation type="submission" date="2019-10" db="EMBL/GenBank/DDBJ databases">
        <title>Isolation, Identification of Microvirga thermotolerans HR1, a novel thermophilic bacterium and Comparative Genomics of the genus Microvirga.</title>
        <authorList>
            <person name="Li J."/>
            <person name="Zhang W."/>
            <person name="Lin M."/>
            <person name="Wang J."/>
        </authorList>
    </citation>
    <scope>NUCLEOTIDE SEQUENCE [LARGE SCALE GENOMIC DNA]</scope>
    <source>
        <strain evidence="3 4">HR1</strain>
    </source>
</reference>
<evidence type="ECO:0000313" key="3">
    <source>
        <dbReference type="EMBL" id="QFU14956.1"/>
    </source>
</evidence>
<evidence type="ECO:0000256" key="1">
    <source>
        <dbReference type="SAM" id="MobiDB-lite"/>
    </source>
</evidence>
<name>A0A5P9JTK3_9HYPH</name>
<dbReference type="RefSeq" id="WP_152584606.1">
    <property type="nucleotide sequence ID" value="NZ_CP045423.1"/>
</dbReference>
<evidence type="ECO:0000313" key="4">
    <source>
        <dbReference type="Proteomes" id="UP000325614"/>
    </source>
</evidence>
<feature type="region of interest" description="Disordered" evidence="1">
    <location>
        <begin position="119"/>
        <end position="151"/>
    </location>
</feature>
<dbReference type="Proteomes" id="UP000325614">
    <property type="component" value="Chromosome"/>
</dbReference>
<evidence type="ECO:0000259" key="2">
    <source>
        <dbReference type="PROSITE" id="PS50943"/>
    </source>
</evidence>
<dbReference type="Gene3D" id="1.10.260.40">
    <property type="entry name" value="lambda repressor-like DNA-binding domains"/>
    <property type="match status" value="1"/>
</dbReference>
<organism evidence="3 4">
    <name type="scientific">Microvirga thermotolerans</name>
    <dbReference type="NCBI Taxonomy" id="2651334"/>
    <lineage>
        <taxon>Bacteria</taxon>
        <taxon>Pseudomonadati</taxon>
        <taxon>Pseudomonadota</taxon>
        <taxon>Alphaproteobacteria</taxon>
        <taxon>Hyphomicrobiales</taxon>
        <taxon>Methylobacteriaceae</taxon>
        <taxon>Microvirga</taxon>
    </lineage>
</organism>
<dbReference type="EMBL" id="CP045423">
    <property type="protein sequence ID" value="QFU14956.1"/>
    <property type="molecule type" value="Genomic_DNA"/>
</dbReference>
<dbReference type="Pfam" id="PF13560">
    <property type="entry name" value="HTH_31"/>
    <property type="match status" value="1"/>
</dbReference>
<keyword evidence="4" id="KW-1185">Reference proteome</keyword>
<dbReference type="AlphaFoldDB" id="A0A5P9JTK3"/>
<gene>
    <name evidence="3" type="ORF">GDR74_01290</name>
</gene>
<dbReference type="CDD" id="cd00093">
    <property type="entry name" value="HTH_XRE"/>
    <property type="match status" value="1"/>
</dbReference>
<sequence length="151" mass="16789">MTPFGERVRQLRRQRGLMLKDMAAHLGVSSAYLSALERGERGKPTWTLIQGVLQYFNIIWDEADELARLADLSDPRVKIDTSGTHARATLLANRLAREIGQLTEAEVDEMLAILDQAQERSRRPAFAEAAPEGVRSAPPVLQQVPDSRAEA</sequence>
<dbReference type="GO" id="GO:0003677">
    <property type="term" value="F:DNA binding"/>
    <property type="evidence" value="ECO:0007669"/>
    <property type="project" value="InterPro"/>
</dbReference>
<dbReference type="PROSITE" id="PS50943">
    <property type="entry name" value="HTH_CROC1"/>
    <property type="match status" value="1"/>
</dbReference>
<dbReference type="SMART" id="SM00530">
    <property type="entry name" value="HTH_XRE"/>
    <property type="match status" value="1"/>
</dbReference>